<sequence length="882" mass="98996">MSGPPPHDDPFADRTRALHFQEPQPYESTVSLAQDYHGGNPNYDDESIAEKLPLTQAGDTFNGGFYPPGPVNPDAYGDPYAGRPSSVVSSSSNGVERAWRQRQKTIRGVKQTVKLTNGHFTTDYKVPTPVYSAVEAKWTTGVKTNEFSHMRYTAATCDPDDFSEADGYSLRTKMYNRETELLIAVTSYNEDKTLYARTLHGVMLNIRDICKTKQSKYWRRSAEEGVPGWQKITVALIVDGLEAMDKTVLDLLATVGVYQDGVMKKQVDGKDTVAHIFEYTTQLSVDAKPALVLPHGDDPNNLVPVQIIFVLKAKNQKKINSHRWLFNAIGRMLQPEICVLIDAGTKPGHKSIYYLWEAFYNDVDLGGCCGEIHAMINKGRKLLNPLVAAQNFEYKMSNILDKPLESSFGYVSVLPGAFSAYRFRAIQGRPLEQYFHGDHSLADRLGPKGIYGMNIFTKNMFLAEDRILCFELVAKAGAKWTLTYVKPSKAETDVPETAVELIGQRRRWLNGSFAASIYAVVHFFRLYKSGHGIIRMFFFHIQALYNVFSLVFSWFALANIWLTFSIIIDLLPGQGIVFFGGNNHTGLDITHWINLSLKWIYLGALALQFVLALGNRPKGERMAYTITLWVYAVLALYLLACSVALTVKAFANIPNELKNKTTGQIVGTFFKPPIGALIASALSTLGIYLFASFLYRDPWHMFSSFLQYLALAPSFTNVLNVYAFCNLHDVSWGTKGSDKAEALPSVSSKKPSDADAPVVEDIARVQEDLDAAFKETVTRAVSKIEVKEVVEKPTLDDQNKTFRTRLVGFWLLTNAALAIAIENINGLPDDNNPLADQQELRTKQNDYFSFILFATFGLSLVRFTGCLFYWFRRNLFRCCRRS</sequence>
<keyword evidence="2" id="KW-1185">Reference proteome</keyword>
<evidence type="ECO:0000313" key="1">
    <source>
        <dbReference type="EMBL" id="KAI0053592.1"/>
    </source>
</evidence>
<organism evidence="1 2">
    <name type="scientific">Auriscalpium vulgare</name>
    <dbReference type="NCBI Taxonomy" id="40419"/>
    <lineage>
        <taxon>Eukaryota</taxon>
        <taxon>Fungi</taxon>
        <taxon>Dikarya</taxon>
        <taxon>Basidiomycota</taxon>
        <taxon>Agaricomycotina</taxon>
        <taxon>Agaricomycetes</taxon>
        <taxon>Russulales</taxon>
        <taxon>Auriscalpiaceae</taxon>
        <taxon>Auriscalpium</taxon>
    </lineage>
</organism>
<dbReference type="Proteomes" id="UP000814033">
    <property type="component" value="Unassembled WGS sequence"/>
</dbReference>
<protein>
    <submittedName>
        <fullName evidence="1">Glycosyltransferase family 2 protein</fullName>
    </submittedName>
</protein>
<evidence type="ECO:0000313" key="2">
    <source>
        <dbReference type="Proteomes" id="UP000814033"/>
    </source>
</evidence>
<gene>
    <name evidence="1" type="ORF">FA95DRAFT_1480931</name>
</gene>
<name>A0ACB8SBR1_9AGAM</name>
<reference evidence="1" key="1">
    <citation type="submission" date="2021-02" db="EMBL/GenBank/DDBJ databases">
        <authorList>
            <consortium name="DOE Joint Genome Institute"/>
            <person name="Ahrendt S."/>
            <person name="Looney B.P."/>
            <person name="Miyauchi S."/>
            <person name="Morin E."/>
            <person name="Drula E."/>
            <person name="Courty P.E."/>
            <person name="Chicoki N."/>
            <person name="Fauchery L."/>
            <person name="Kohler A."/>
            <person name="Kuo A."/>
            <person name="Labutti K."/>
            <person name="Pangilinan J."/>
            <person name="Lipzen A."/>
            <person name="Riley R."/>
            <person name="Andreopoulos W."/>
            <person name="He G."/>
            <person name="Johnson J."/>
            <person name="Barry K.W."/>
            <person name="Grigoriev I.V."/>
            <person name="Nagy L."/>
            <person name="Hibbett D."/>
            <person name="Henrissat B."/>
            <person name="Matheny P.B."/>
            <person name="Labbe J."/>
            <person name="Martin F."/>
        </authorList>
    </citation>
    <scope>NUCLEOTIDE SEQUENCE</scope>
    <source>
        <strain evidence="1">FP105234-sp</strain>
    </source>
</reference>
<proteinExistence type="predicted"/>
<reference evidence="1" key="2">
    <citation type="journal article" date="2022" name="New Phytol.">
        <title>Evolutionary transition to the ectomycorrhizal habit in the genomes of a hyperdiverse lineage of mushroom-forming fungi.</title>
        <authorList>
            <person name="Looney B."/>
            <person name="Miyauchi S."/>
            <person name="Morin E."/>
            <person name="Drula E."/>
            <person name="Courty P.E."/>
            <person name="Kohler A."/>
            <person name="Kuo A."/>
            <person name="LaButti K."/>
            <person name="Pangilinan J."/>
            <person name="Lipzen A."/>
            <person name="Riley R."/>
            <person name="Andreopoulos W."/>
            <person name="He G."/>
            <person name="Johnson J."/>
            <person name="Nolan M."/>
            <person name="Tritt A."/>
            <person name="Barry K.W."/>
            <person name="Grigoriev I.V."/>
            <person name="Nagy L.G."/>
            <person name="Hibbett D."/>
            <person name="Henrissat B."/>
            <person name="Matheny P.B."/>
            <person name="Labbe J."/>
            <person name="Martin F.M."/>
        </authorList>
    </citation>
    <scope>NUCLEOTIDE SEQUENCE</scope>
    <source>
        <strain evidence="1">FP105234-sp</strain>
    </source>
</reference>
<accession>A0ACB8SBR1</accession>
<comment type="caution">
    <text evidence="1">The sequence shown here is derived from an EMBL/GenBank/DDBJ whole genome shotgun (WGS) entry which is preliminary data.</text>
</comment>
<dbReference type="EMBL" id="MU275839">
    <property type="protein sequence ID" value="KAI0053592.1"/>
    <property type="molecule type" value="Genomic_DNA"/>
</dbReference>